<feature type="coiled-coil region" evidence="1">
    <location>
        <begin position="940"/>
        <end position="1008"/>
    </location>
</feature>
<gene>
    <name evidence="4" type="ORF">CTEN210_04363</name>
</gene>
<name>A0AAD3CKT5_9STRA</name>
<feature type="signal peptide" evidence="3">
    <location>
        <begin position="1"/>
        <end position="21"/>
    </location>
</feature>
<evidence type="ECO:0000313" key="4">
    <source>
        <dbReference type="EMBL" id="GFH47887.1"/>
    </source>
</evidence>
<feature type="region of interest" description="Disordered" evidence="2">
    <location>
        <begin position="574"/>
        <end position="598"/>
    </location>
</feature>
<keyword evidence="5" id="KW-1185">Reference proteome</keyword>
<organism evidence="4 5">
    <name type="scientific">Chaetoceros tenuissimus</name>
    <dbReference type="NCBI Taxonomy" id="426638"/>
    <lineage>
        <taxon>Eukaryota</taxon>
        <taxon>Sar</taxon>
        <taxon>Stramenopiles</taxon>
        <taxon>Ochrophyta</taxon>
        <taxon>Bacillariophyta</taxon>
        <taxon>Coscinodiscophyceae</taxon>
        <taxon>Chaetocerotophycidae</taxon>
        <taxon>Chaetocerotales</taxon>
        <taxon>Chaetocerotaceae</taxon>
        <taxon>Chaetoceros</taxon>
    </lineage>
</organism>
<feature type="chain" id="PRO_5041930303" evidence="3">
    <location>
        <begin position="22"/>
        <end position="1312"/>
    </location>
</feature>
<reference evidence="4 5" key="1">
    <citation type="journal article" date="2021" name="Sci. Rep.">
        <title>The genome of the diatom Chaetoceros tenuissimus carries an ancient integrated fragment of an extant virus.</title>
        <authorList>
            <person name="Hongo Y."/>
            <person name="Kimura K."/>
            <person name="Takaki Y."/>
            <person name="Yoshida Y."/>
            <person name="Baba S."/>
            <person name="Kobayashi G."/>
            <person name="Nagasaki K."/>
            <person name="Hano T."/>
            <person name="Tomaru Y."/>
        </authorList>
    </citation>
    <scope>NUCLEOTIDE SEQUENCE [LARGE SCALE GENOMIC DNA]</scope>
    <source>
        <strain evidence="4 5">NIES-3715</strain>
    </source>
</reference>
<dbReference type="EMBL" id="BLLK01000025">
    <property type="protein sequence ID" value="GFH47887.1"/>
    <property type="molecule type" value="Genomic_DNA"/>
</dbReference>
<evidence type="ECO:0000256" key="2">
    <source>
        <dbReference type="SAM" id="MobiDB-lite"/>
    </source>
</evidence>
<accession>A0AAD3CKT5</accession>
<dbReference type="Proteomes" id="UP001054902">
    <property type="component" value="Unassembled WGS sequence"/>
</dbReference>
<feature type="coiled-coil region" evidence="1">
    <location>
        <begin position="1073"/>
        <end position="1131"/>
    </location>
</feature>
<sequence>MISLNRGRWLSFAILCNVASSFVNPSHPILQKPIPLHFRNKSELYIQITNKNLDEQFAAWDAEPDPEPLPQPQEQQPIKEESSVPVDAPIESFDTVEQSTSDSTNTYKEPFIAQFETSWAGTGDSATTRFNQRIESFSTKKMPIRDEPVMTESIVAEVPYVEEVIVDMEKENISSDVINKQTKSDEDDPDQTIDMIQRTDMDPPDVEEVIVDMVKENTSSDVIIELARSNETQDVSDQTIEEVQSEEIDPNNTEIDKEIEVQSNATELMENITQETTSEVYDIQEDSNTETLEKEVPMTVQESTKDKTFDEDIADEETIAVASNEVVTQDFVIEKLDQQDIQNESDILEVEDFLDAVTSTDDGDSDSSKEDDKISQVQTNDTDSTVEARTKVKSVEVSEEETIPFFANFGKVGKEVPTSSPKSTSKSRTPFFIEQEIVPQKKKKIQDQNTKIQVSGDELSEVKTFTNVRTEKNETTSKPKAFVTKPKTNKRKWSKKQAVPDEIDYLSPEEAADSVSSYLDMIEAQAMEKVKLLEEQNNADIKGLEAASSFLDSLKSLVTPDLKSLFKRSKDEFPLEQKSVGRESSGQSLPLEKPQVDTTQEITAIEERLQKIDQSSFSKQTADSNLEEINDDFVKDEANILDEESPTLEGTSHDVNITDEKIVIADKSNFPKLELQEEVEDKIIEDEAATLSEVAPFLGEKSIDGIYEGDGNDEVEISPSAESNNESEATMTSESENLEVSEESYINSKQEIDSKHDETKDEFLEDDTNTVDDTLERTIDVDLLDSTEDDNNIIFLEDNEDVKNETLEHRIQFDRSEVSSEGAGNSNLLEKGGDAEEPTNCTSANEESVHEEIEYTDTKFLTTEKGTISSESDEHNSEEELQSPFDNNVYSPEIKTGDELELTSESIENLSASKLDKAISSLTPEDIAKLSPEEAEIAVKQFIAQAEEEMMKELKLLEEEKNNEIEALQSEALYIEDSFFPLSEEELALMTEEELEDLNQLLTNAEIDVSSNQKSTESMVDENFEELKVSEANLDEALLSLGGGKVFTLPEEIAKLPAEEASRKVNEFVAMIEDDTKSKLESMEKEYNAQIEELTLQLINVEKRDDIDQDSNEIMEQINAYEEMIAQLVDEEGLNISIQDIIEGKAEEKLQQSIEARAEFSNKSNDEENDVASPTNTDELCYSSMSHNKDDCINELLSDYIKKNQEETSKALFDLEKIKNEEIATLKKQIELASVVGHSMATQKYIEDLNIQIEAFQDYMSKYLVHLHEEKLNAIREAEEYIEKKYRDQLNAFLLGESFQESHDNRSNEELI</sequence>
<evidence type="ECO:0000256" key="3">
    <source>
        <dbReference type="SAM" id="SignalP"/>
    </source>
</evidence>
<feature type="compositionally biased region" description="Polar residues" evidence="2">
    <location>
        <begin position="376"/>
        <end position="385"/>
    </location>
</feature>
<protein>
    <submittedName>
        <fullName evidence="4">Uncharacterized protein</fullName>
    </submittedName>
</protein>
<feature type="region of interest" description="Disordered" evidence="2">
    <location>
        <begin position="703"/>
        <end position="770"/>
    </location>
</feature>
<feature type="compositionally biased region" description="Basic and acidic residues" evidence="2">
    <location>
        <begin position="750"/>
        <end position="762"/>
    </location>
</feature>
<feature type="compositionally biased region" description="Polar residues" evidence="2">
    <location>
        <begin position="859"/>
        <end position="868"/>
    </location>
</feature>
<feature type="region of interest" description="Disordered" evidence="2">
    <location>
        <begin position="62"/>
        <end position="84"/>
    </location>
</feature>
<keyword evidence="1" id="KW-0175">Coiled coil</keyword>
<evidence type="ECO:0000313" key="5">
    <source>
        <dbReference type="Proteomes" id="UP001054902"/>
    </source>
</evidence>
<comment type="caution">
    <text evidence="4">The sequence shown here is derived from an EMBL/GenBank/DDBJ whole genome shotgun (WGS) entry which is preliminary data.</text>
</comment>
<evidence type="ECO:0000256" key="1">
    <source>
        <dbReference type="SAM" id="Coils"/>
    </source>
</evidence>
<feature type="region of interest" description="Disordered" evidence="2">
    <location>
        <begin position="353"/>
        <end position="387"/>
    </location>
</feature>
<feature type="compositionally biased region" description="Basic and acidic residues" evidence="2">
    <location>
        <begin position="847"/>
        <end position="857"/>
    </location>
</feature>
<keyword evidence="3" id="KW-0732">Signal</keyword>
<proteinExistence type="predicted"/>
<feature type="compositionally biased region" description="Low complexity" evidence="2">
    <location>
        <begin position="720"/>
        <end position="735"/>
    </location>
</feature>
<feature type="region of interest" description="Disordered" evidence="2">
    <location>
        <begin position="813"/>
        <end position="892"/>
    </location>
</feature>